<dbReference type="InterPro" id="IPR041638">
    <property type="entry name" value="BaeRF_family11"/>
</dbReference>
<proteinExistence type="predicted"/>
<protein>
    <submittedName>
        <fullName evidence="1">Uncharacterized protein</fullName>
    </submittedName>
</protein>
<dbReference type="EMBL" id="LLXX01000067">
    <property type="protein sequence ID" value="KRR09193.1"/>
    <property type="molecule type" value="Genomic_DNA"/>
</dbReference>
<dbReference type="AlphaFoldDB" id="A0A0R3KJU1"/>
<keyword evidence="2" id="KW-1185">Reference proteome</keyword>
<dbReference type="OrthoDB" id="242138at2"/>
<dbReference type="Proteomes" id="UP000051913">
    <property type="component" value="Unassembled WGS sequence"/>
</dbReference>
<dbReference type="Pfam" id="PF18855">
    <property type="entry name" value="baeRF_family11"/>
    <property type="match status" value="1"/>
</dbReference>
<evidence type="ECO:0000313" key="2">
    <source>
        <dbReference type="Proteomes" id="UP000051913"/>
    </source>
</evidence>
<accession>A0A0R3KJU1</accession>
<gene>
    <name evidence="1" type="ORF">CP49_09410</name>
</gene>
<name>A0A0R3KJU1_9BRAD</name>
<comment type="caution">
    <text evidence="1">The sequence shown here is derived from an EMBL/GenBank/DDBJ whole genome shotgun (WGS) entry which is preliminary data.</text>
</comment>
<dbReference type="STRING" id="1518501.CQ10_06015"/>
<reference evidence="1 2" key="1">
    <citation type="submission" date="2014-03" db="EMBL/GenBank/DDBJ databases">
        <title>Bradyrhizobium valentinum sp. nov., isolated from effective nodules of Lupinus mariae-josephae, a lupine endemic of basic-lime soils in Eastern Spain.</title>
        <authorList>
            <person name="Duran D."/>
            <person name="Rey L."/>
            <person name="Navarro A."/>
            <person name="Busquets A."/>
            <person name="Imperial J."/>
            <person name="Ruiz-Argueso T."/>
        </authorList>
    </citation>
    <scope>NUCLEOTIDE SEQUENCE [LARGE SCALE GENOMIC DNA]</scope>
    <source>
        <strain evidence="1 2">LmjM3</strain>
    </source>
</reference>
<dbReference type="RefSeq" id="WP_057850330.1">
    <property type="nucleotide sequence ID" value="NZ_LLXX01000067.1"/>
</dbReference>
<evidence type="ECO:0000313" key="1">
    <source>
        <dbReference type="EMBL" id="KRR09193.1"/>
    </source>
</evidence>
<organism evidence="1 2">
    <name type="scientific">Bradyrhizobium valentinum</name>
    <dbReference type="NCBI Taxonomy" id="1518501"/>
    <lineage>
        <taxon>Bacteria</taxon>
        <taxon>Pseudomonadati</taxon>
        <taxon>Pseudomonadota</taxon>
        <taxon>Alphaproteobacteria</taxon>
        <taxon>Hyphomicrobiales</taxon>
        <taxon>Nitrobacteraceae</taxon>
        <taxon>Bradyrhizobium</taxon>
    </lineage>
</organism>
<sequence>MLYVDIPTTVDLKSLISHRDDICLSIYLRTSPLTLETAGDRIELKNLAKQGIHQLEAAGTDKRRVAALAEHLDDLTDDDEFWRFQARSLAVLATPDNIRTFRLPNTLEPVVEVSDRFFLKPLLRAVTFPHTCYVLALSEAMVRVIEVPADLPATLVKVEGMPKGAASAVRRSTLNDRSPSGRIQGAEGQKVRLRQFARQVDSSLRTLLAGIDIPLVLAALQPFASIYRSVNTYAHLAPTGIDGSPDALTDAELAARARSVLDDLYRDEIAAFASHFEARENQGRATTDIAQAARAATYGAVETLLVDIDEVVPGTVSEVDGSTTFADRPSARSYGVVDEIARRVIHAGGRVLGVRKADIPGGKSLAAVLRYPI</sequence>